<dbReference type="Gene3D" id="3.50.50.60">
    <property type="entry name" value="FAD/NAD(P)-binding domain"/>
    <property type="match status" value="2"/>
</dbReference>
<sequence>MSKSVVIVGASMGGLRAAEALRNNGFDGQIAVIGEEVHAPYNRPPLSKEVLAKEVTHEAVAFKLRAQVEDVIWNLGDPATSVDLEKQVVTTASGKTFEYDGLVIASGLRPRVLDLPNGKVSGRHTVRTLDDAIGLRAALVPGAQVVVAGAGFIGCEVAATARGLGCAVTNVAIDSYPMIRPLGELLAAELQRRHESKGVNFRLQRGIKDLTGTDSLSGVILDDGDFLEATVLVEAISSHCNVEWLANTNLDISNGVLTDSALRAVTTEGQSVDGVYVVGDLARFANPLFDDEARRIEHWNIPTETGKRVGAALSAYLAEADHFAELAAQTFTPLPTFWSDQYEMKIQGFGMPGLADRYELVDGELSDELVMAYFRNDVLIGVVGIGMTAEVMKYRKQLLGT</sequence>
<dbReference type="AlphaFoldDB" id="A0A6J6PNU8"/>
<evidence type="ECO:0000313" key="9">
    <source>
        <dbReference type="EMBL" id="CAB4700182.1"/>
    </source>
</evidence>
<gene>
    <name evidence="9" type="ORF">UFOPK2648_00277</name>
    <name evidence="10" type="ORF">UFOPK2824_00241</name>
    <name evidence="11" type="ORF">UFOPK3037_00490</name>
    <name evidence="12" type="ORF">UFOPK3278_00158</name>
    <name evidence="7" type="ORF">UFOPK3406_00028</name>
    <name evidence="8" type="ORF">UFOPK3925_00257</name>
    <name evidence="13" type="ORF">UFOPK4097_00187</name>
</gene>
<dbReference type="SUPFAM" id="SSF51905">
    <property type="entry name" value="FAD/NAD(P)-binding domain"/>
    <property type="match status" value="2"/>
</dbReference>
<dbReference type="EMBL" id="CAEZYC010000008">
    <property type="protein sequence ID" value="CAB4700182.1"/>
    <property type="molecule type" value="Genomic_DNA"/>
</dbReference>
<dbReference type="Pfam" id="PF14759">
    <property type="entry name" value="Reductase_C"/>
    <property type="match status" value="1"/>
</dbReference>
<feature type="domain" description="FAD/NAD(P)-binding" evidence="5">
    <location>
        <begin position="4"/>
        <end position="300"/>
    </location>
</feature>
<dbReference type="EMBL" id="CAEZZD010000021">
    <property type="protein sequence ID" value="CAB4742625.1"/>
    <property type="molecule type" value="Genomic_DNA"/>
</dbReference>
<dbReference type="Pfam" id="PF07992">
    <property type="entry name" value="Pyr_redox_2"/>
    <property type="match status" value="1"/>
</dbReference>
<evidence type="ECO:0000259" key="5">
    <source>
        <dbReference type="Pfam" id="PF07992"/>
    </source>
</evidence>
<evidence type="ECO:0000256" key="3">
    <source>
        <dbReference type="ARBA" id="ARBA00022827"/>
    </source>
</evidence>
<comment type="cofactor">
    <cofactor evidence="1">
        <name>FAD</name>
        <dbReference type="ChEBI" id="CHEBI:57692"/>
    </cofactor>
</comment>
<dbReference type="GO" id="GO:0016651">
    <property type="term" value="F:oxidoreductase activity, acting on NAD(P)H"/>
    <property type="evidence" value="ECO:0007669"/>
    <property type="project" value="TreeGrafter"/>
</dbReference>
<organism evidence="9">
    <name type="scientific">freshwater metagenome</name>
    <dbReference type="NCBI Taxonomy" id="449393"/>
    <lineage>
        <taxon>unclassified sequences</taxon>
        <taxon>metagenomes</taxon>
        <taxon>ecological metagenomes</taxon>
    </lineage>
</organism>
<dbReference type="EMBL" id="CAFBPK010000002">
    <property type="protein sequence ID" value="CAB5008771.1"/>
    <property type="molecule type" value="Genomic_DNA"/>
</dbReference>
<dbReference type="Gene3D" id="3.30.390.30">
    <property type="match status" value="1"/>
</dbReference>
<evidence type="ECO:0000256" key="1">
    <source>
        <dbReference type="ARBA" id="ARBA00001974"/>
    </source>
</evidence>
<dbReference type="PANTHER" id="PTHR43557:SF2">
    <property type="entry name" value="RIESKE DOMAIN-CONTAINING PROTEIN-RELATED"/>
    <property type="match status" value="1"/>
</dbReference>
<dbReference type="InterPro" id="IPR050446">
    <property type="entry name" value="FAD-oxidoreductase/Apoptosis"/>
</dbReference>
<dbReference type="EMBL" id="CAESAI010000001">
    <property type="protein sequence ID" value="CAB4329401.1"/>
    <property type="molecule type" value="Genomic_DNA"/>
</dbReference>
<dbReference type="InterPro" id="IPR016156">
    <property type="entry name" value="FAD/NAD-linked_Rdtase_dimer_sf"/>
</dbReference>
<dbReference type="GO" id="GO:0005737">
    <property type="term" value="C:cytoplasm"/>
    <property type="evidence" value="ECO:0007669"/>
    <property type="project" value="TreeGrafter"/>
</dbReference>
<name>A0A6J6PNU8_9ZZZZ</name>
<dbReference type="InterPro" id="IPR028202">
    <property type="entry name" value="Reductase_C"/>
</dbReference>
<feature type="domain" description="Reductase C-terminal" evidence="6">
    <location>
        <begin position="337"/>
        <end position="396"/>
    </location>
</feature>
<evidence type="ECO:0000259" key="6">
    <source>
        <dbReference type="Pfam" id="PF14759"/>
    </source>
</evidence>
<dbReference type="PANTHER" id="PTHR43557">
    <property type="entry name" value="APOPTOSIS-INDUCING FACTOR 1"/>
    <property type="match status" value="1"/>
</dbReference>
<evidence type="ECO:0000256" key="2">
    <source>
        <dbReference type="ARBA" id="ARBA00022630"/>
    </source>
</evidence>
<proteinExistence type="predicted"/>
<dbReference type="PRINTS" id="PR00368">
    <property type="entry name" value="FADPNR"/>
</dbReference>
<evidence type="ECO:0000313" key="8">
    <source>
        <dbReference type="EMBL" id="CAB4331794.1"/>
    </source>
</evidence>
<keyword evidence="3" id="KW-0274">FAD</keyword>
<dbReference type="EMBL" id="CAESAD010000001">
    <property type="protein sequence ID" value="CAB4331794.1"/>
    <property type="molecule type" value="Genomic_DNA"/>
</dbReference>
<keyword evidence="2" id="KW-0285">Flavoprotein</keyword>
<reference evidence="9" key="1">
    <citation type="submission" date="2020-05" db="EMBL/GenBank/DDBJ databases">
        <authorList>
            <person name="Chiriac C."/>
            <person name="Salcher M."/>
            <person name="Ghai R."/>
            <person name="Kavagutti S V."/>
        </authorList>
    </citation>
    <scope>NUCLEOTIDE SEQUENCE</scope>
</reference>
<evidence type="ECO:0000256" key="4">
    <source>
        <dbReference type="ARBA" id="ARBA00023002"/>
    </source>
</evidence>
<accession>A0A6J6PNU8</accession>
<dbReference type="EMBL" id="CAFBIX010000002">
    <property type="protein sequence ID" value="CAB4845953.1"/>
    <property type="molecule type" value="Genomic_DNA"/>
</dbReference>
<protein>
    <submittedName>
        <fullName evidence="9">Unannotated protein</fullName>
    </submittedName>
</protein>
<dbReference type="InterPro" id="IPR036188">
    <property type="entry name" value="FAD/NAD-bd_sf"/>
</dbReference>
<dbReference type="SUPFAM" id="SSF55424">
    <property type="entry name" value="FAD/NAD-linked reductases, dimerisation (C-terminal) domain"/>
    <property type="match status" value="1"/>
</dbReference>
<dbReference type="EMBL" id="CAFAAO010000005">
    <property type="protein sequence ID" value="CAB4798857.1"/>
    <property type="molecule type" value="Genomic_DNA"/>
</dbReference>
<dbReference type="PRINTS" id="PR00411">
    <property type="entry name" value="PNDRDTASEI"/>
</dbReference>
<evidence type="ECO:0000313" key="13">
    <source>
        <dbReference type="EMBL" id="CAB5008771.1"/>
    </source>
</evidence>
<dbReference type="InterPro" id="IPR023753">
    <property type="entry name" value="FAD/NAD-binding_dom"/>
</dbReference>
<keyword evidence="4" id="KW-0560">Oxidoreductase</keyword>
<evidence type="ECO:0000313" key="10">
    <source>
        <dbReference type="EMBL" id="CAB4742625.1"/>
    </source>
</evidence>
<evidence type="ECO:0000313" key="7">
    <source>
        <dbReference type="EMBL" id="CAB4329401.1"/>
    </source>
</evidence>
<evidence type="ECO:0000313" key="11">
    <source>
        <dbReference type="EMBL" id="CAB4798857.1"/>
    </source>
</evidence>
<evidence type="ECO:0000313" key="12">
    <source>
        <dbReference type="EMBL" id="CAB4845953.1"/>
    </source>
</evidence>